<dbReference type="PANTHER" id="PTHR14003:SF19">
    <property type="entry name" value="YY2 TRANSCRIPTION FACTOR"/>
    <property type="match status" value="1"/>
</dbReference>
<keyword evidence="5 9" id="KW-0863">Zinc-finger</keyword>
<keyword evidence="13" id="KW-1185">Reference proteome</keyword>
<dbReference type="Gene3D" id="3.30.160.60">
    <property type="entry name" value="Classic Zinc Finger"/>
    <property type="match status" value="4"/>
</dbReference>
<evidence type="ECO:0000256" key="6">
    <source>
        <dbReference type="ARBA" id="ARBA00022833"/>
    </source>
</evidence>
<dbReference type="FunFam" id="3.30.160.60:FF:000104">
    <property type="entry name" value="Transcriptional repressor protein YY1"/>
    <property type="match status" value="1"/>
</dbReference>
<name>A0AAD1XT18_EUPCR</name>
<feature type="region of interest" description="Disordered" evidence="10">
    <location>
        <begin position="107"/>
        <end position="127"/>
    </location>
</feature>
<keyword evidence="6" id="KW-0862">Zinc</keyword>
<dbReference type="InterPro" id="IPR036236">
    <property type="entry name" value="Znf_C2H2_sf"/>
</dbReference>
<dbReference type="Pfam" id="PF13894">
    <property type="entry name" value="zf-C2H2_4"/>
    <property type="match status" value="1"/>
</dbReference>
<evidence type="ECO:0000256" key="1">
    <source>
        <dbReference type="ARBA" id="ARBA00004123"/>
    </source>
</evidence>
<feature type="compositionally biased region" description="Basic and acidic residues" evidence="10">
    <location>
        <begin position="10"/>
        <end position="25"/>
    </location>
</feature>
<dbReference type="SUPFAM" id="SSF57667">
    <property type="entry name" value="beta-beta-alpha zinc fingers"/>
    <property type="match status" value="3"/>
</dbReference>
<dbReference type="Proteomes" id="UP001295684">
    <property type="component" value="Unassembled WGS sequence"/>
</dbReference>
<dbReference type="PROSITE" id="PS00028">
    <property type="entry name" value="ZINC_FINGER_C2H2_1"/>
    <property type="match status" value="4"/>
</dbReference>
<keyword evidence="7" id="KW-0238">DNA-binding</keyword>
<keyword evidence="8" id="KW-0539">Nucleus</keyword>
<evidence type="ECO:0000256" key="5">
    <source>
        <dbReference type="ARBA" id="ARBA00022771"/>
    </source>
</evidence>
<accession>A0AAD1XT18</accession>
<evidence type="ECO:0000259" key="11">
    <source>
        <dbReference type="PROSITE" id="PS50157"/>
    </source>
</evidence>
<comment type="caution">
    <text evidence="12">The sequence shown here is derived from an EMBL/GenBank/DDBJ whole genome shotgun (WGS) entry which is preliminary data.</text>
</comment>
<feature type="domain" description="C2H2-type" evidence="11">
    <location>
        <begin position="152"/>
        <end position="181"/>
    </location>
</feature>
<evidence type="ECO:0000256" key="3">
    <source>
        <dbReference type="ARBA" id="ARBA00022723"/>
    </source>
</evidence>
<dbReference type="FunFam" id="3.30.160.60:FF:000125">
    <property type="entry name" value="Putative zinc finger protein 143"/>
    <property type="match status" value="2"/>
</dbReference>
<organism evidence="12 13">
    <name type="scientific">Euplotes crassus</name>
    <dbReference type="NCBI Taxonomy" id="5936"/>
    <lineage>
        <taxon>Eukaryota</taxon>
        <taxon>Sar</taxon>
        <taxon>Alveolata</taxon>
        <taxon>Ciliophora</taxon>
        <taxon>Intramacronucleata</taxon>
        <taxon>Spirotrichea</taxon>
        <taxon>Hypotrichia</taxon>
        <taxon>Euplotida</taxon>
        <taxon>Euplotidae</taxon>
        <taxon>Moneuplotes</taxon>
    </lineage>
</organism>
<keyword evidence="3" id="KW-0479">Metal-binding</keyword>
<comment type="subcellular location">
    <subcellularLocation>
        <location evidence="1">Nucleus</location>
    </subcellularLocation>
</comment>
<keyword evidence="4" id="KW-0677">Repeat</keyword>
<feature type="domain" description="C2H2-type" evidence="11">
    <location>
        <begin position="209"/>
        <end position="236"/>
    </location>
</feature>
<dbReference type="AlphaFoldDB" id="A0AAD1XT18"/>
<feature type="region of interest" description="Disordered" evidence="10">
    <location>
        <begin position="1"/>
        <end position="50"/>
    </location>
</feature>
<dbReference type="InterPro" id="IPR013087">
    <property type="entry name" value="Znf_C2H2_type"/>
</dbReference>
<feature type="domain" description="C2H2-type" evidence="11">
    <location>
        <begin position="237"/>
        <end position="266"/>
    </location>
</feature>
<dbReference type="PROSITE" id="PS50157">
    <property type="entry name" value="ZINC_FINGER_C2H2_2"/>
    <property type="match status" value="4"/>
</dbReference>
<dbReference type="GO" id="GO:0008270">
    <property type="term" value="F:zinc ion binding"/>
    <property type="evidence" value="ECO:0007669"/>
    <property type="project" value="UniProtKB-KW"/>
</dbReference>
<dbReference type="GO" id="GO:0005667">
    <property type="term" value="C:transcription regulator complex"/>
    <property type="evidence" value="ECO:0007669"/>
    <property type="project" value="TreeGrafter"/>
</dbReference>
<protein>
    <recommendedName>
        <fullName evidence="11">C2H2-type domain-containing protein</fullName>
    </recommendedName>
</protein>
<evidence type="ECO:0000256" key="9">
    <source>
        <dbReference type="PROSITE-ProRule" id="PRU00042"/>
    </source>
</evidence>
<dbReference type="GO" id="GO:0000785">
    <property type="term" value="C:chromatin"/>
    <property type="evidence" value="ECO:0007669"/>
    <property type="project" value="TreeGrafter"/>
</dbReference>
<dbReference type="GO" id="GO:0000981">
    <property type="term" value="F:DNA-binding transcription factor activity, RNA polymerase II-specific"/>
    <property type="evidence" value="ECO:0007669"/>
    <property type="project" value="TreeGrafter"/>
</dbReference>
<dbReference type="EMBL" id="CAMPGE010020054">
    <property type="protein sequence ID" value="CAI2378339.1"/>
    <property type="molecule type" value="Genomic_DNA"/>
</dbReference>
<evidence type="ECO:0000256" key="8">
    <source>
        <dbReference type="ARBA" id="ARBA00023242"/>
    </source>
</evidence>
<feature type="compositionally biased region" description="Basic and acidic residues" evidence="10">
    <location>
        <begin position="32"/>
        <end position="50"/>
    </location>
</feature>
<evidence type="ECO:0000313" key="13">
    <source>
        <dbReference type="Proteomes" id="UP001295684"/>
    </source>
</evidence>
<dbReference type="GO" id="GO:0031519">
    <property type="term" value="C:PcG protein complex"/>
    <property type="evidence" value="ECO:0007669"/>
    <property type="project" value="TreeGrafter"/>
</dbReference>
<evidence type="ECO:0000256" key="10">
    <source>
        <dbReference type="SAM" id="MobiDB-lite"/>
    </source>
</evidence>
<dbReference type="SMART" id="SM00355">
    <property type="entry name" value="ZnF_C2H2"/>
    <property type="match status" value="4"/>
</dbReference>
<evidence type="ECO:0000256" key="7">
    <source>
        <dbReference type="ARBA" id="ARBA00023125"/>
    </source>
</evidence>
<reference evidence="12" key="1">
    <citation type="submission" date="2023-07" db="EMBL/GenBank/DDBJ databases">
        <authorList>
            <consortium name="AG Swart"/>
            <person name="Singh M."/>
            <person name="Singh A."/>
            <person name="Seah K."/>
            <person name="Emmerich C."/>
        </authorList>
    </citation>
    <scope>NUCLEOTIDE SEQUENCE</scope>
    <source>
        <strain evidence="12">DP1</strain>
    </source>
</reference>
<evidence type="ECO:0000313" key="12">
    <source>
        <dbReference type="EMBL" id="CAI2378339.1"/>
    </source>
</evidence>
<feature type="domain" description="C2H2-type" evidence="11">
    <location>
        <begin position="181"/>
        <end position="208"/>
    </location>
</feature>
<dbReference type="PANTHER" id="PTHR14003">
    <property type="entry name" value="TRANSCRIPTIONAL REPRESSOR PROTEIN YY"/>
    <property type="match status" value="1"/>
</dbReference>
<sequence length="269" mass="31085">MDAPKCTNDTPEKTVIKSEKSESKSVEQSTKALKDRSLSPSKDKINPEEGPVRKWEKRWVLQPNVLDFGSEIWVKKWVCILYNKNVDTVAYQPTMTIIPQSMDFGNDGYTINDPSEQADSNYDRKEDTQREDSYSSQFFDSNAMVETPRKRLVCEYEGCNKTFTELSALKKHQLTHGEKNFQCHQCGKKFLDNSKLKRHLLVHTGEKPFACKICGKRFSLDFNMRTHLRTHTGEKPYVCSFKGCNKRFTQSSNLAAHEKTHRDKEAKVK</sequence>
<dbReference type="FunFam" id="3.30.160.60:FF:000151">
    <property type="entry name" value="Zinc finger and SCAN domain-containing 21"/>
    <property type="match status" value="1"/>
</dbReference>
<evidence type="ECO:0000256" key="4">
    <source>
        <dbReference type="ARBA" id="ARBA00022737"/>
    </source>
</evidence>
<dbReference type="Pfam" id="PF00096">
    <property type="entry name" value="zf-C2H2"/>
    <property type="match status" value="3"/>
</dbReference>
<dbReference type="GO" id="GO:0000978">
    <property type="term" value="F:RNA polymerase II cis-regulatory region sequence-specific DNA binding"/>
    <property type="evidence" value="ECO:0007669"/>
    <property type="project" value="TreeGrafter"/>
</dbReference>
<comment type="similarity">
    <text evidence="2">Belongs to the krueppel C2H2-type zinc-finger protein family.</text>
</comment>
<proteinExistence type="inferred from homology"/>
<gene>
    <name evidence="12" type="ORF">ECRASSUSDP1_LOCUS19734</name>
</gene>
<evidence type="ECO:0000256" key="2">
    <source>
        <dbReference type="ARBA" id="ARBA00006991"/>
    </source>
</evidence>